<keyword evidence="1" id="KW-0732">Signal</keyword>
<name>A0A2M4DF51_ANODA</name>
<evidence type="ECO:0000313" key="2">
    <source>
        <dbReference type="EMBL" id="MBW76111.1"/>
    </source>
</evidence>
<dbReference type="EMBL" id="GGFL01011933">
    <property type="protein sequence ID" value="MBW76111.1"/>
    <property type="molecule type" value="Transcribed_RNA"/>
</dbReference>
<organism evidence="2">
    <name type="scientific">Anopheles darlingi</name>
    <name type="common">Mosquito</name>
    <dbReference type="NCBI Taxonomy" id="43151"/>
    <lineage>
        <taxon>Eukaryota</taxon>
        <taxon>Metazoa</taxon>
        <taxon>Ecdysozoa</taxon>
        <taxon>Arthropoda</taxon>
        <taxon>Hexapoda</taxon>
        <taxon>Insecta</taxon>
        <taxon>Pterygota</taxon>
        <taxon>Neoptera</taxon>
        <taxon>Endopterygota</taxon>
        <taxon>Diptera</taxon>
        <taxon>Nematocera</taxon>
        <taxon>Culicoidea</taxon>
        <taxon>Culicidae</taxon>
        <taxon>Anophelinae</taxon>
        <taxon>Anopheles</taxon>
    </lineage>
</organism>
<proteinExistence type="predicted"/>
<accession>A0A2M4DF51</accession>
<feature type="signal peptide" evidence="1">
    <location>
        <begin position="1"/>
        <end position="18"/>
    </location>
</feature>
<reference evidence="2" key="1">
    <citation type="submission" date="2018-01" db="EMBL/GenBank/DDBJ databases">
        <title>An insight into the sialome of Amazonian anophelines.</title>
        <authorList>
            <person name="Ribeiro J.M."/>
            <person name="Scarpassa V."/>
            <person name="Calvo E."/>
        </authorList>
    </citation>
    <scope>NUCLEOTIDE SEQUENCE</scope>
</reference>
<protein>
    <submittedName>
        <fullName evidence="2">Putative secreted protein</fullName>
    </submittedName>
</protein>
<evidence type="ECO:0000256" key="1">
    <source>
        <dbReference type="SAM" id="SignalP"/>
    </source>
</evidence>
<sequence length="82" mass="9338">MNIFILLSFLFFSHRKSAFLWKIPLRGSCVLRDERVVHPSPKTKKTIRSHRVPDRETAVIIIHNPSGTTDQMDPGNVGLKGK</sequence>
<dbReference type="AlphaFoldDB" id="A0A2M4DF51"/>
<feature type="chain" id="PRO_5014630359" evidence="1">
    <location>
        <begin position="19"/>
        <end position="82"/>
    </location>
</feature>